<evidence type="ECO:0000313" key="3">
    <source>
        <dbReference type="Proteomes" id="UP001215598"/>
    </source>
</evidence>
<keyword evidence="3" id="KW-1185">Reference proteome</keyword>
<feature type="compositionally biased region" description="Pro residues" evidence="1">
    <location>
        <begin position="94"/>
        <end position="105"/>
    </location>
</feature>
<feature type="compositionally biased region" description="Polar residues" evidence="1">
    <location>
        <begin position="148"/>
        <end position="161"/>
    </location>
</feature>
<feature type="compositionally biased region" description="Polar residues" evidence="1">
    <location>
        <begin position="54"/>
        <end position="65"/>
    </location>
</feature>
<dbReference type="AlphaFoldDB" id="A0AAD7HZA9"/>
<feature type="compositionally biased region" description="Low complexity" evidence="1">
    <location>
        <begin position="83"/>
        <end position="93"/>
    </location>
</feature>
<comment type="caution">
    <text evidence="2">The sequence shown here is derived from an EMBL/GenBank/DDBJ whole genome shotgun (WGS) entry which is preliminary data.</text>
</comment>
<name>A0AAD7HZA9_9AGAR</name>
<gene>
    <name evidence="2" type="ORF">B0H16DRAFT_1733236</name>
</gene>
<dbReference type="Proteomes" id="UP001215598">
    <property type="component" value="Unassembled WGS sequence"/>
</dbReference>
<protein>
    <submittedName>
        <fullName evidence="2">Uncharacterized protein</fullName>
    </submittedName>
</protein>
<organism evidence="2 3">
    <name type="scientific">Mycena metata</name>
    <dbReference type="NCBI Taxonomy" id="1033252"/>
    <lineage>
        <taxon>Eukaryota</taxon>
        <taxon>Fungi</taxon>
        <taxon>Dikarya</taxon>
        <taxon>Basidiomycota</taxon>
        <taxon>Agaricomycotina</taxon>
        <taxon>Agaricomycetes</taxon>
        <taxon>Agaricomycetidae</taxon>
        <taxon>Agaricales</taxon>
        <taxon>Marasmiineae</taxon>
        <taxon>Mycenaceae</taxon>
        <taxon>Mycena</taxon>
    </lineage>
</organism>
<evidence type="ECO:0000256" key="1">
    <source>
        <dbReference type="SAM" id="MobiDB-lite"/>
    </source>
</evidence>
<accession>A0AAD7HZA9</accession>
<dbReference type="EMBL" id="JARKIB010000152">
    <property type="protein sequence ID" value="KAJ7731487.1"/>
    <property type="molecule type" value="Genomic_DNA"/>
</dbReference>
<proteinExistence type="predicted"/>
<reference evidence="2" key="1">
    <citation type="submission" date="2023-03" db="EMBL/GenBank/DDBJ databases">
        <title>Massive genome expansion in bonnet fungi (Mycena s.s.) driven by repeated elements and novel gene families across ecological guilds.</title>
        <authorList>
            <consortium name="Lawrence Berkeley National Laboratory"/>
            <person name="Harder C.B."/>
            <person name="Miyauchi S."/>
            <person name="Viragh M."/>
            <person name="Kuo A."/>
            <person name="Thoen E."/>
            <person name="Andreopoulos B."/>
            <person name="Lu D."/>
            <person name="Skrede I."/>
            <person name="Drula E."/>
            <person name="Henrissat B."/>
            <person name="Morin E."/>
            <person name="Kohler A."/>
            <person name="Barry K."/>
            <person name="LaButti K."/>
            <person name="Morin E."/>
            <person name="Salamov A."/>
            <person name="Lipzen A."/>
            <person name="Mereny Z."/>
            <person name="Hegedus B."/>
            <person name="Baldrian P."/>
            <person name="Stursova M."/>
            <person name="Weitz H."/>
            <person name="Taylor A."/>
            <person name="Grigoriev I.V."/>
            <person name="Nagy L.G."/>
            <person name="Martin F."/>
            <person name="Kauserud H."/>
        </authorList>
    </citation>
    <scope>NUCLEOTIDE SEQUENCE</scope>
    <source>
        <strain evidence="2">CBHHK182m</strain>
    </source>
</reference>
<feature type="region of interest" description="Disordered" evidence="1">
    <location>
        <begin position="1"/>
        <end position="179"/>
    </location>
</feature>
<feature type="compositionally biased region" description="Low complexity" evidence="1">
    <location>
        <begin position="17"/>
        <end position="32"/>
    </location>
</feature>
<sequence>MKHPITLPPSSIPPPTTTTSIPSPSAASSPSPHVSQPTSHGPPPPAPPERSADVKTSSTTTTPNAARSGEHWLPVPLVDAPGSLPTSPRCPSSRLPPVPPLPSPSTPCRQHQDTRQAQSLPFSADLQPPTSPSPLPLYVSHPLPSLQGGLTSPPAASSSDRQPPIRAPIVKIRPPPANRRPLLTPAPAITLPTLPFPLAPPLSAPARAAFREMLNDNDENGIQWDKIRCVIDSIRSYSPSPLIPTSSFPLPPFPLPSSSLFPSLPSPSLPRATGLTTHRIIQHRRY</sequence>
<evidence type="ECO:0000313" key="2">
    <source>
        <dbReference type="EMBL" id="KAJ7731487.1"/>
    </source>
</evidence>
<feature type="compositionally biased region" description="Pro residues" evidence="1">
    <location>
        <begin position="1"/>
        <end position="16"/>
    </location>
</feature>